<comment type="caution">
    <text evidence="2">The sequence shown here is derived from an EMBL/GenBank/DDBJ whole genome shotgun (WGS) entry which is preliminary data.</text>
</comment>
<dbReference type="PROSITE" id="PS51257">
    <property type="entry name" value="PROKAR_LIPOPROTEIN"/>
    <property type="match status" value="1"/>
</dbReference>
<gene>
    <name evidence="2" type="ORF">ACFS5N_16280</name>
</gene>
<keyword evidence="1" id="KW-0472">Membrane</keyword>
<evidence type="ECO:0000313" key="3">
    <source>
        <dbReference type="Proteomes" id="UP001597557"/>
    </source>
</evidence>
<evidence type="ECO:0008006" key="4">
    <source>
        <dbReference type="Google" id="ProtNLM"/>
    </source>
</evidence>
<dbReference type="EMBL" id="JBHUPD010000003">
    <property type="protein sequence ID" value="MFD2874041.1"/>
    <property type="molecule type" value="Genomic_DNA"/>
</dbReference>
<feature type="transmembrane region" description="Helical" evidence="1">
    <location>
        <begin position="159"/>
        <end position="179"/>
    </location>
</feature>
<protein>
    <recommendedName>
        <fullName evidence="4">Lipoprotein</fullName>
    </recommendedName>
</protein>
<keyword evidence="1" id="KW-1133">Transmembrane helix</keyword>
<evidence type="ECO:0000313" key="2">
    <source>
        <dbReference type="EMBL" id="MFD2874041.1"/>
    </source>
</evidence>
<organism evidence="2 3">
    <name type="scientific">Mucilaginibacter ximonensis</name>
    <dbReference type="NCBI Taxonomy" id="538021"/>
    <lineage>
        <taxon>Bacteria</taxon>
        <taxon>Pseudomonadati</taxon>
        <taxon>Bacteroidota</taxon>
        <taxon>Sphingobacteriia</taxon>
        <taxon>Sphingobacteriales</taxon>
        <taxon>Sphingobacteriaceae</taxon>
        <taxon>Mucilaginibacter</taxon>
    </lineage>
</organism>
<accession>A0ABW5YFK9</accession>
<sequence length="186" mass="20051">MRKILTDYLLFLLAILALFLCGCGSVKKSVKTDTAVHTIVAVDSAKAGSYLVSTKTYGDTLVGVGFIPVSALKDTTSASDDSLINFSLHSTGISLSGTFKPVYKNNQLTGLKTDYSAIAKPVTVTNTSKTEQVNVHATIKKDSTAQVQSTTTTHTGLRIPWWCWLLAAGLLAILIRWLIKSLPINF</sequence>
<dbReference type="RefSeq" id="WP_377187939.1">
    <property type="nucleotide sequence ID" value="NZ_JBHUPD010000003.1"/>
</dbReference>
<keyword evidence="3" id="KW-1185">Reference proteome</keyword>
<reference evidence="3" key="1">
    <citation type="journal article" date="2019" name="Int. J. Syst. Evol. Microbiol.">
        <title>The Global Catalogue of Microorganisms (GCM) 10K type strain sequencing project: providing services to taxonomists for standard genome sequencing and annotation.</title>
        <authorList>
            <consortium name="The Broad Institute Genomics Platform"/>
            <consortium name="The Broad Institute Genome Sequencing Center for Infectious Disease"/>
            <person name="Wu L."/>
            <person name="Ma J."/>
        </authorList>
    </citation>
    <scope>NUCLEOTIDE SEQUENCE [LARGE SCALE GENOMIC DNA]</scope>
    <source>
        <strain evidence="3">KCTC 22437</strain>
    </source>
</reference>
<evidence type="ECO:0000256" key="1">
    <source>
        <dbReference type="SAM" id="Phobius"/>
    </source>
</evidence>
<keyword evidence="1" id="KW-0812">Transmembrane</keyword>
<name>A0ABW5YFK9_9SPHI</name>
<dbReference type="Proteomes" id="UP001597557">
    <property type="component" value="Unassembled WGS sequence"/>
</dbReference>
<proteinExistence type="predicted"/>